<dbReference type="AlphaFoldDB" id="A0A8H7XQ72"/>
<name>A0A8H7XQ72_PSICU</name>
<keyword evidence="2" id="KW-0472">Membrane</keyword>
<feature type="region of interest" description="Disordered" evidence="1">
    <location>
        <begin position="424"/>
        <end position="482"/>
    </location>
</feature>
<dbReference type="CDD" id="cd12087">
    <property type="entry name" value="TM_EGFR-like"/>
    <property type="match status" value="1"/>
</dbReference>
<keyword evidence="2" id="KW-0812">Transmembrane</keyword>
<dbReference type="EMBL" id="JAFIQS010000011">
    <property type="protein sequence ID" value="KAG5164787.1"/>
    <property type="molecule type" value="Genomic_DNA"/>
</dbReference>
<proteinExistence type="predicted"/>
<organism evidence="3">
    <name type="scientific">Psilocybe cubensis</name>
    <name type="common">Psychedelic mushroom</name>
    <name type="synonym">Stropharia cubensis</name>
    <dbReference type="NCBI Taxonomy" id="181762"/>
    <lineage>
        <taxon>Eukaryota</taxon>
        <taxon>Fungi</taxon>
        <taxon>Dikarya</taxon>
        <taxon>Basidiomycota</taxon>
        <taxon>Agaricomycotina</taxon>
        <taxon>Agaricomycetes</taxon>
        <taxon>Agaricomycetidae</taxon>
        <taxon>Agaricales</taxon>
        <taxon>Agaricineae</taxon>
        <taxon>Strophariaceae</taxon>
        <taxon>Psilocybe</taxon>
    </lineage>
</organism>
<sequence length="512" mass="55951">MSSTRWIVVDDSSTRIQYFGSSWFQNTGDGNLGNFGPAHDNTLHGTQQSASLGFTFSGMQFLLHINMHLIYTPRGTQVRVYGLNNITDDSGVTDPNWECFIDNISIGRSLGPSTLVGNYWTMCEHHQLVDGFHYLTLNATVVKGQTCWIDEIQYISSYMDIDSQNADIYVDNLDPAFEFSQGWGDFEGFVNTTNTNHASVSFPFTGVSVEWYAYVSSSPSIPANATYSVDNEDPVTFLIRGDPQANKFNQLLFRTRQYTPGPHVLSVTYLGDSTTTPLTLDWLIVQNITNLLNNNGNSNLNEPESPAHSKVGPIVGGVLGGLVIIGVITAALFYTRRRKAKKQKQEEGTLLDIDADAMIQPFRLSPSVPTGSVGNSIGTYRLPQINMATANSSKLSLDHSLLQPSSVATEIKDTPLVSTGRIDQRMPTAQGRLETPQLPSVNGISNSTPSQPSGTSLRRQNSLPSVPAPNEPQVAISNSGTPRMIVHEDSGLRLQRESHGSVLEVPPMYTAG</sequence>
<feature type="transmembrane region" description="Helical" evidence="2">
    <location>
        <begin position="314"/>
        <end position="334"/>
    </location>
</feature>
<evidence type="ECO:0000256" key="1">
    <source>
        <dbReference type="SAM" id="MobiDB-lite"/>
    </source>
</evidence>
<evidence type="ECO:0008006" key="4">
    <source>
        <dbReference type="Google" id="ProtNLM"/>
    </source>
</evidence>
<feature type="compositionally biased region" description="Polar residues" evidence="1">
    <location>
        <begin position="437"/>
        <end position="464"/>
    </location>
</feature>
<evidence type="ECO:0000256" key="2">
    <source>
        <dbReference type="SAM" id="Phobius"/>
    </source>
</evidence>
<keyword evidence="2" id="KW-1133">Transmembrane helix</keyword>
<accession>A0A8H7XQ72</accession>
<protein>
    <recommendedName>
        <fullName evidence="4">Transmembrane protein</fullName>
    </recommendedName>
</protein>
<dbReference type="Gene3D" id="2.60.120.260">
    <property type="entry name" value="Galactose-binding domain-like"/>
    <property type="match status" value="1"/>
</dbReference>
<evidence type="ECO:0000313" key="3">
    <source>
        <dbReference type="EMBL" id="KAG5164787.1"/>
    </source>
</evidence>
<comment type="caution">
    <text evidence="3">The sequence shown here is derived from an EMBL/GenBank/DDBJ whole genome shotgun (WGS) entry which is preliminary data.</text>
</comment>
<reference evidence="3" key="1">
    <citation type="submission" date="2021-02" db="EMBL/GenBank/DDBJ databases">
        <title>Psilocybe cubensis genome.</title>
        <authorList>
            <person name="Mckernan K.J."/>
            <person name="Crawford S."/>
            <person name="Trippe A."/>
            <person name="Kane L.T."/>
            <person name="Mclaughlin S."/>
        </authorList>
    </citation>
    <scope>NUCLEOTIDE SEQUENCE [LARGE SCALE GENOMIC DNA]</scope>
    <source>
        <strain evidence="3">MGC-MH-2018</strain>
    </source>
</reference>
<gene>
    <name evidence="3" type="ORF">JR316_010429</name>
</gene>